<protein>
    <submittedName>
        <fullName evidence="1">Uncharacterized protein</fullName>
    </submittedName>
</protein>
<feature type="non-terminal residue" evidence="1">
    <location>
        <position position="1"/>
    </location>
</feature>
<dbReference type="Proteomes" id="UP001497382">
    <property type="component" value="Unassembled WGS sequence"/>
</dbReference>
<organism evidence="1 2">
    <name type="scientific">Larinioides sclopetarius</name>
    <dbReference type="NCBI Taxonomy" id="280406"/>
    <lineage>
        <taxon>Eukaryota</taxon>
        <taxon>Metazoa</taxon>
        <taxon>Ecdysozoa</taxon>
        <taxon>Arthropoda</taxon>
        <taxon>Chelicerata</taxon>
        <taxon>Arachnida</taxon>
        <taxon>Araneae</taxon>
        <taxon>Araneomorphae</taxon>
        <taxon>Entelegynae</taxon>
        <taxon>Araneoidea</taxon>
        <taxon>Araneidae</taxon>
        <taxon>Larinioides</taxon>
    </lineage>
</organism>
<comment type="caution">
    <text evidence="1">The sequence shown here is derived from an EMBL/GenBank/DDBJ whole genome shotgun (WGS) entry which is preliminary data.</text>
</comment>
<dbReference type="AlphaFoldDB" id="A0AAV1Z0S5"/>
<evidence type="ECO:0000313" key="2">
    <source>
        <dbReference type="Proteomes" id="UP001497382"/>
    </source>
</evidence>
<accession>A0AAV1Z0S5</accession>
<dbReference type="EMBL" id="CAXIEN010000016">
    <property type="protein sequence ID" value="CAL1265141.1"/>
    <property type="molecule type" value="Genomic_DNA"/>
</dbReference>
<reference evidence="1 2" key="1">
    <citation type="submission" date="2024-04" db="EMBL/GenBank/DDBJ databases">
        <authorList>
            <person name="Rising A."/>
            <person name="Reimegard J."/>
            <person name="Sonavane S."/>
            <person name="Akerstrom W."/>
            <person name="Nylinder S."/>
            <person name="Hedman E."/>
            <person name="Kallberg Y."/>
        </authorList>
    </citation>
    <scope>NUCLEOTIDE SEQUENCE [LARGE SCALE GENOMIC DNA]</scope>
</reference>
<proteinExistence type="predicted"/>
<keyword evidence="2" id="KW-1185">Reference proteome</keyword>
<evidence type="ECO:0000313" key="1">
    <source>
        <dbReference type="EMBL" id="CAL1265141.1"/>
    </source>
</evidence>
<gene>
    <name evidence="1" type="ORF">LARSCL_LOCUS2361</name>
</gene>
<name>A0AAV1Z0S5_9ARAC</name>
<sequence>FEPQTKGRFRPLFSHADEEIVPQNYCSLKRYKVKRVFKL</sequence>